<organism evidence="1 2">
    <name type="scientific">Leptospirillum ferrooxidans (strain C2-3)</name>
    <dbReference type="NCBI Taxonomy" id="1162668"/>
    <lineage>
        <taxon>Bacteria</taxon>
        <taxon>Pseudomonadati</taxon>
        <taxon>Nitrospirota</taxon>
        <taxon>Nitrospiria</taxon>
        <taxon>Nitrospirales</taxon>
        <taxon>Nitrospiraceae</taxon>
        <taxon>Leptospirillum</taxon>
    </lineage>
</organism>
<dbReference type="PATRIC" id="fig|1162668.3.peg.704"/>
<keyword evidence="2" id="KW-1185">Reference proteome</keyword>
<dbReference type="Proteomes" id="UP000007382">
    <property type="component" value="Chromosome"/>
</dbReference>
<dbReference type="InterPro" id="IPR036291">
    <property type="entry name" value="NAD(P)-bd_dom_sf"/>
</dbReference>
<dbReference type="HOGENOM" id="CLU_159390_0_0_0"/>
<evidence type="ECO:0008006" key="3">
    <source>
        <dbReference type="Google" id="ProtNLM"/>
    </source>
</evidence>
<reference evidence="2" key="2">
    <citation type="submission" date="2012-03" db="EMBL/GenBank/DDBJ databases">
        <title>The complete genome sequence of the pioneer microbe on fresh volcanic deposit, Leptospirillum ferrooxidans strain C2-3.</title>
        <authorList>
            <person name="Fujimura R."/>
            <person name="Sato Y."/>
            <person name="Nishizawa T."/>
            <person name="Nanba K."/>
            <person name="Oshima K."/>
            <person name="Hattori M."/>
            <person name="Kamijo T."/>
            <person name="Ohta H."/>
        </authorList>
    </citation>
    <scope>NUCLEOTIDE SEQUENCE [LARGE SCALE GENOMIC DNA]</scope>
    <source>
        <strain evidence="2">C2-3</strain>
    </source>
</reference>
<dbReference type="EMBL" id="AP012342">
    <property type="protein sequence ID" value="BAM06317.1"/>
    <property type="molecule type" value="Genomic_DNA"/>
</dbReference>
<dbReference type="Gene3D" id="3.40.50.720">
    <property type="entry name" value="NAD(P)-binding Rossmann-like Domain"/>
    <property type="match status" value="1"/>
</dbReference>
<dbReference type="KEGG" id="lfc:LFE_0601"/>
<dbReference type="SUPFAM" id="SSF51735">
    <property type="entry name" value="NAD(P)-binding Rossmann-fold domains"/>
    <property type="match status" value="1"/>
</dbReference>
<gene>
    <name evidence="1" type="ordered locus">LFE_0601</name>
</gene>
<sequence>MLLTEFGKSIGRINQRSEGEIVKPVQVLLIGLGRVGTRFYEKFHLLGEDRVKILAICEIDPGHPFLASLKEDGIPVFQDYKDALSRWGSDIDIILDTTNIPSVKIDIRHILQESGNHHTVLLPLVASYLLWHMAAPDEELVQDHSNPGY</sequence>
<protein>
    <recommendedName>
        <fullName evidence="3">Homoserine dehydrogenase</fullName>
    </recommendedName>
</protein>
<accession>I0IM18</accession>
<dbReference type="eggNOG" id="COG0460">
    <property type="taxonomic scope" value="Bacteria"/>
</dbReference>
<dbReference type="STRING" id="1162668.LFE_0601"/>
<reference evidence="1 2" key="1">
    <citation type="journal article" date="2012" name="J. Bacteriol.">
        <title>Complete Genome Sequence of Leptospirillum ferrooxidans Strain C2-3, Isolated from a Fresh Volcanic Ash Deposit on the Island of Miyake, Japan.</title>
        <authorList>
            <person name="Fujimura R."/>
            <person name="Sato Y."/>
            <person name="Nishizawa T."/>
            <person name="Oshima K."/>
            <person name="Kim S.-W."/>
            <person name="Hattori M."/>
            <person name="Kamijo T."/>
            <person name="Ohta H."/>
        </authorList>
    </citation>
    <scope>NUCLEOTIDE SEQUENCE [LARGE SCALE GENOMIC DNA]</scope>
    <source>
        <strain evidence="1 2">C2-3</strain>
    </source>
</reference>
<name>I0IM18_LEPFC</name>
<proteinExistence type="predicted"/>
<evidence type="ECO:0000313" key="2">
    <source>
        <dbReference type="Proteomes" id="UP000007382"/>
    </source>
</evidence>
<evidence type="ECO:0000313" key="1">
    <source>
        <dbReference type="EMBL" id="BAM06317.1"/>
    </source>
</evidence>
<dbReference type="AlphaFoldDB" id="I0IM18"/>